<dbReference type="RefSeq" id="WP_090992000.1">
    <property type="nucleotide sequence ID" value="NZ_FOPP01000001.1"/>
</dbReference>
<name>A0A1I2TQX3_9SPHI</name>
<accession>A0A1I2TQX3</accession>
<organism evidence="1 2">
    <name type="scientific">Pedobacter insulae</name>
    <dbReference type="NCBI Taxonomy" id="414048"/>
    <lineage>
        <taxon>Bacteria</taxon>
        <taxon>Pseudomonadati</taxon>
        <taxon>Bacteroidota</taxon>
        <taxon>Sphingobacteriia</taxon>
        <taxon>Sphingobacteriales</taxon>
        <taxon>Sphingobacteriaceae</taxon>
        <taxon>Pedobacter</taxon>
    </lineage>
</organism>
<sequence>MSVEVLEISVSVDEKFDVDFNLGQGLFGFILRIFSK</sequence>
<proteinExistence type="predicted"/>
<keyword evidence="2" id="KW-1185">Reference proteome</keyword>
<dbReference type="Proteomes" id="UP000199666">
    <property type="component" value="Unassembled WGS sequence"/>
</dbReference>
<dbReference type="EMBL" id="FOPP01000001">
    <property type="protein sequence ID" value="SFG67163.1"/>
    <property type="molecule type" value="Genomic_DNA"/>
</dbReference>
<evidence type="ECO:0008006" key="3">
    <source>
        <dbReference type="Google" id="ProtNLM"/>
    </source>
</evidence>
<evidence type="ECO:0000313" key="2">
    <source>
        <dbReference type="Proteomes" id="UP000199666"/>
    </source>
</evidence>
<evidence type="ECO:0000313" key="1">
    <source>
        <dbReference type="EMBL" id="SFG67163.1"/>
    </source>
</evidence>
<dbReference type="STRING" id="414048.SAMN04489864_101536"/>
<dbReference type="OrthoDB" id="773011at2"/>
<protein>
    <recommendedName>
        <fullName evidence="3">Phenylalanyl-tRNA synthetase subunit alpha</fullName>
    </recommendedName>
</protein>
<reference evidence="1 2" key="1">
    <citation type="submission" date="2016-10" db="EMBL/GenBank/DDBJ databases">
        <authorList>
            <person name="de Groot N.N."/>
        </authorList>
    </citation>
    <scope>NUCLEOTIDE SEQUENCE [LARGE SCALE GENOMIC DNA]</scope>
    <source>
        <strain evidence="1 2">DSM 18684</strain>
    </source>
</reference>
<gene>
    <name evidence="1" type="ORF">SAMN04489864_101536</name>
</gene>
<dbReference type="AlphaFoldDB" id="A0A1I2TQX3"/>